<sequence>MEDDKIIEKWGSFYNSMCKDIRTKNGLLFLVAHWCLLNIVDMECAENVYTSESHDKRKSLPQVWDHDDARLALRYKSGNQVYTLLGEVTNASYYLLNFKNRQIKALSRNLILNVDDMTIVIYGKITLRKSVQEVTKILLDELFTPVLHLSRAVSYLHTNSNGQFYIPPSLENADLQYLHQYLFRHRTDSTRYLGQLRRAPDGNSGVISHTPGGYSGMYLNPHSSSNSQYFGGLGIIPGIWPSPEGYNGMLVNPTHLANSQYFGGFERIPGSSPTPGGSNGMLANPTHLANSHYFGGSERIPRSWPSPGGYNGMLVNPTHSANSQYSGGFERIPGSSPTPGGYHGMLVNPAHLANSQYFGGLERIPGNSPTPGGYNGMSVNPTHLANSQYLGRFERIPESSPTPTLGWGETISYRPFLTNPKPLGGAAETLGRIY</sequence>
<reference evidence="1" key="1">
    <citation type="submission" date="2022-07" db="EMBL/GenBank/DDBJ databases">
        <authorList>
            <person name="Trinca V."/>
            <person name="Uliana J.V.C."/>
            <person name="Torres T.T."/>
            <person name="Ward R.J."/>
            <person name="Monesi N."/>
        </authorList>
    </citation>
    <scope>NUCLEOTIDE SEQUENCE</scope>
    <source>
        <strain evidence="1">HSMRA1968</strain>
        <tissue evidence="1">Whole embryos</tissue>
    </source>
</reference>
<name>A0A9Q0NCB6_9DIPT</name>
<dbReference type="Gene3D" id="3.40.1000.30">
    <property type="match status" value="1"/>
</dbReference>
<protein>
    <submittedName>
        <fullName evidence="1">Proteasome inhibitor PI31 subunit</fullName>
    </submittedName>
</protein>
<dbReference type="EMBL" id="WJQU01000001">
    <property type="protein sequence ID" value="KAJ6646714.1"/>
    <property type="molecule type" value="Genomic_DNA"/>
</dbReference>
<dbReference type="Proteomes" id="UP001151699">
    <property type="component" value="Chromosome A"/>
</dbReference>
<dbReference type="OrthoDB" id="68090at2759"/>
<keyword evidence="2" id="KW-1185">Reference proteome</keyword>
<dbReference type="AlphaFoldDB" id="A0A9Q0NCB6"/>
<proteinExistence type="predicted"/>
<organism evidence="1 2">
    <name type="scientific">Pseudolycoriella hygida</name>
    <dbReference type="NCBI Taxonomy" id="35572"/>
    <lineage>
        <taxon>Eukaryota</taxon>
        <taxon>Metazoa</taxon>
        <taxon>Ecdysozoa</taxon>
        <taxon>Arthropoda</taxon>
        <taxon>Hexapoda</taxon>
        <taxon>Insecta</taxon>
        <taxon>Pterygota</taxon>
        <taxon>Neoptera</taxon>
        <taxon>Endopterygota</taxon>
        <taxon>Diptera</taxon>
        <taxon>Nematocera</taxon>
        <taxon>Sciaroidea</taxon>
        <taxon>Sciaridae</taxon>
        <taxon>Pseudolycoriella</taxon>
    </lineage>
</organism>
<evidence type="ECO:0000313" key="2">
    <source>
        <dbReference type="Proteomes" id="UP001151699"/>
    </source>
</evidence>
<gene>
    <name evidence="1" type="primary">PI31_0</name>
    <name evidence="1" type="ORF">Bhyg_01927</name>
</gene>
<evidence type="ECO:0000313" key="1">
    <source>
        <dbReference type="EMBL" id="KAJ6646714.1"/>
    </source>
</evidence>
<comment type="caution">
    <text evidence="1">The sequence shown here is derived from an EMBL/GenBank/DDBJ whole genome shotgun (WGS) entry which is preliminary data.</text>
</comment>
<accession>A0A9Q0NCB6</accession>